<dbReference type="PROSITE" id="PS50035">
    <property type="entry name" value="PLD"/>
    <property type="match status" value="1"/>
</dbReference>
<keyword evidence="1" id="KW-1133">Transmembrane helix</keyword>
<keyword evidence="1" id="KW-0472">Membrane</keyword>
<sequence length="507" mass="57799">MPPGDFLCFSPDGAYNKRAPFYGVRWRMTMTLKRIGITIAVFALLLYFWNMIFHQVKPVPDGVHTAGDVRMIAEEDVTFLRDLTYQEDGERVLDHELFDEMYDVIREAEEFLVIDMFMINDFSSEGEDYPPLSREFTDVILERMEERPELDVHFISDPVNTTYFSHEAEQLERLREAGAEITFTDLTLLRDPNPLYSSFWRFALEPFGQEGTGWLPNAFGPESPDVTIRSYLKLANIKANHRKTVTSEKASVISSANPHDASGWNSNAGVRVEGPLIQDILETEKAAAAFSGADTSQFPAWSGEEDGRDRPIQAQVVTERYIETAALKTMEAMEEGDELWIGMFYLSDRHIIEKIEETADRGVDVKLILDPNQNAFGQDKIGLPNIPVAAELLERGDDRIQVRWYNTEEEQYHTKMMAADRGDTVNVLIGSSNFTARNLDNYNLETNISFTSPPDTAFAEDVLQYMEETWNNDGQEYTTDYDTHAEAIAPGKYFLYLLQKALGFTTY</sequence>
<evidence type="ECO:0000259" key="2">
    <source>
        <dbReference type="PROSITE" id="PS50035"/>
    </source>
</evidence>
<proteinExistence type="predicted"/>
<dbReference type="CDD" id="cd09130">
    <property type="entry name" value="PLDc_unchar2_2"/>
    <property type="match status" value="1"/>
</dbReference>
<keyword evidence="4" id="KW-1185">Reference proteome</keyword>
<dbReference type="GO" id="GO:0006793">
    <property type="term" value="P:phosphorus metabolic process"/>
    <property type="evidence" value="ECO:0007669"/>
    <property type="project" value="UniProtKB-ARBA"/>
</dbReference>
<dbReference type="Proteomes" id="UP000243650">
    <property type="component" value="Unassembled WGS sequence"/>
</dbReference>
<dbReference type="GO" id="GO:0003824">
    <property type="term" value="F:catalytic activity"/>
    <property type="evidence" value="ECO:0007669"/>
    <property type="project" value="InterPro"/>
</dbReference>
<dbReference type="OrthoDB" id="92272at2"/>
<dbReference type="AlphaFoldDB" id="A0A2P6MJY7"/>
<keyword evidence="1" id="KW-0812">Transmembrane</keyword>
<dbReference type="SUPFAM" id="SSF56024">
    <property type="entry name" value="Phospholipase D/nuclease"/>
    <property type="match status" value="2"/>
</dbReference>
<evidence type="ECO:0000313" key="3">
    <source>
        <dbReference type="EMBL" id="PRO66578.1"/>
    </source>
</evidence>
<gene>
    <name evidence="3" type="ORF">C6I21_04335</name>
</gene>
<organism evidence="3 4">
    <name type="scientific">Alkalicoccus urumqiensis</name>
    <name type="common">Bacillus urumqiensis</name>
    <dbReference type="NCBI Taxonomy" id="1548213"/>
    <lineage>
        <taxon>Bacteria</taxon>
        <taxon>Bacillati</taxon>
        <taxon>Bacillota</taxon>
        <taxon>Bacilli</taxon>
        <taxon>Bacillales</taxon>
        <taxon>Bacillaceae</taxon>
        <taxon>Alkalicoccus</taxon>
    </lineage>
</organism>
<dbReference type="CDD" id="cd09129">
    <property type="entry name" value="PLDc_unchar2_1"/>
    <property type="match status" value="1"/>
</dbReference>
<feature type="domain" description="PLD phosphodiesterase" evidence="2">
    <location>
        <begin position="408"/>
        <end position="438"/>
    </location>
</feature>
<name>A0A2P6MJY7_ALKUR</name>
<dbReference type="InterPro" id="IPR025202">
    <property type="entry name" value="PLD-like_dom"/>
</dbReference>
<protein>
    <submittedName>
        <fullName evidence="3">Phospholipase</fullName>
    </submittedName>
</protein>
<feature type="transmembrane region" description="Helical" evidence="1">
    <location>
        <begin position="35"/>
        <end position="53"/>
    </location>
</feature>
<evidence type="ECO:0000313" key="4">
    <source>
        <dbReference type="Proteomes" id="UP000243650"/>
    </source>
</evidence>
<dbReference type="EMBL" id="PVNS01000003">
    <property type="protein sequence ID" value="PRO66578.1"/>
    <property type="molecule type" value="Genomic_DNA"/>
</dbReference>
<reference evidence="3 4" key="1">
    <citation type="submission" date="2018-03" db="EMBL/GenBank/DDBJ databases">
        <title>Bacillus urumqiensis sp. nov., a moderately haloalkaliphilic bacterium isolated from a salt lake.</title>
        <authorList>
            <person name="Zhao B."/>
            <person name="Liao Z."/>
        </authorList>
    </citation>
    <scope>NUCLEOTIDE SEQUENCE [LARGE SCALE GENOMIC DNA]</scope>
    <source>
        <strain evidence="3 4">BZ-SZ-XJ18</strain>
    </source>
</reference>
<accession>A0A2P6MJY7</accession>
<dbReference type="InterPro" id="IPR001736">
    <property type="entry name" value="PLipase_D/transphosphatidylase"/>
</dbReference>
<evidence type="ECO:0000256" key="1">
    <source>
        <dbReference type="SAM" id="Phobius"/>
    </source>
</evidence>
<comment type="caution">
    <text evidence="3">The sequence shown here is derived from an EMBL/GenBank/DDBJ whole genome shotgun (WGS) entry which is preliminary data.</text>
</comment>
<dbReference type="Pfam" id="PF13091">
    <property type="entry name" value="PLDc_2"/>
    <property type="match status" value="1"/>
</dbReference>
<dbReference type="Gene3D" id="3.30.870.10">
    <property type="entry name" value="Endonuclease Chain A"/>
    <property type="match status" value="2"/>
</dbReference>